<evidence type="ECO:0000313" key="15">
    <source>
        <dbReference type="EMBL" id="KAH7548390.1"/>
    </source>
</evidence>
<evidence type="ECO:0000256" key="8">
    <source>
        <dbReference type="ARBA" id="ARBA00022840"/>
    </source>
</evidence>
<evidence type="ECO:0000259" key="14">
    <source>
        <dbReference type="PROSITE" id="PS50011"/>
    </source>
</evidence>
<dbReference type="InterPro" id="IPR008271">
    <property type="entry name" value="Ser/Thr_kinase_AS"/>
</dbReference>
<keyword evidence="3" id="KW-0808">Transferase</keyword>
<organism evidence="15 16">
    <name type="scientific">Xanthoceras sorbifolium</name>
    <dbReference type="NCBI Taxonomy" id="99658"/>
    <lineage>
        <taxon>Eukaryota</taxon>
        <taxon>Viridiplantae</taxon>
        <taxon>Streptophyta</taxon>
        <taxon>Embryophyta</taxon>
        <taxon>Tracheophyta</taxon>
        <taxon>Spermatophyta</taxon>
        <taxon>Magnoliopsida</taxon>
        <taxon>eudicotyledons</taxon>
        <taxon>Gunneridae</taxon>
        <taxon>Pentapetalae</taxon>
        <taxon>rosids</taxon>
        <taxon>malvids</taxon>
        <taxon>Sapindales</taxon>
        <taxon>Sapindaceae</taxon>
        <taxon>Xanthoceroideae</taxon>
        <taxon>Xanthoceras</taxon>
    </lineage>
</organism>
<dbReference type="Gene3D" id="3.30.200.20">
    <property type="entry name" value="Phosphorylase Kinase, domain 1"/>
    <property type="match status" value="1"/>
</dbReference>
<dbReference type="InterPro" id="IPR051809">
    <property type="entry name" value="Plant_receptor-like_S/T_kinase"/>
</dbReference>
<dbReference type="InterPro" id="IPR017441">
    <property type="entry name" value="Protein_kinase_ATP_BS"/>
</dbReference>
<feature type="binding site" evidence="11">
    <location>
        <position position="170"/>
    </location>
    <ligand>
        <name>ATP</name>
        <dbReference type="ChEBI" id="CHEBI:30616"/>
    </ligand>
</feature>
<evidence type="ECO:0000256" key="12">
    <source>
        <dbReference type="RuleBase" id="RU000304"/>
    </source>
</evidence>
<dbReference type="PANTHER" id="PTHR27008">
    <property type="entry name" value="OS04G0122200 PROTEIN"/>
    <property type="match status" value="1"/>
</dbReference>
<dbReference type="Pfam" id="PF00560">
    <property type="entry name" value="LRR_1"/>
    <property type="match status" value="2"/>
</dbReference>
<evidence type="ECO:0000256" key="1">
    <source>
        <dbReference type="ARBA" id="ARBA00004370"/>
    </source>
</evidence>
<evidence type="ECO:0000256" key="3">
    <source>
        <dbReference type="ARBA" id="ARBA00022679"/>
    </source>
</evidence>
<protein>
    <recommendedName>
        <fullName evidence="14">Protein kinase domain-containing protein</fullName>
    </recommendedName>
</protein>
<name>A0ABQ8H4Y1_9ROSI</name>
<keyword evidence="4 13" id="KW-0812">Transmembrane</keyword>
<evidence type="ECO:0000256" key="13">
    <source>
        <dbReference type="SAM" id="Phobius"/>
    </source>
</evidence>
<dbReference type="PROSITE" id="PS50011">
    <property type="entry name" value="PROTEIN_KINASE_DOM"/>
    <property type="match status" value="1"/>
</dbReference>
<dbReference type="PANTHER" id="PTHR27008:SF592">
    <property type="entry name" value="LEUCINE-RICH REPEAT RECEPTOR-LIKE PROTEIN KINASE FAMILY PROTEIN-RELATED"/>
    <property type="match status" value="1"/>
</dbReference>
<evidence type="ECO:0000256" key="6">
    <source>
        <dbReference type="ARBA" id="ARBA00022741"/>
    </source>
</evidence>
<keyword evidence="9 13" id="KW-1133">Transmembrane helix</keyword>
<dbReference type="SUPFAM" id="SSF52058">
    <property type="entry name" value="L domain-like"/>
    <property type="match status" value="1"/>
</dbReference>
<keyword evidence="16" id="KW-1185">Reference proteome</keyword>
<reference evidence="15 16" key="1">
    <citation type="submission" date="2021-02" db="EMBL/GenBank/DDBJ databases">
        <title>Plant Genome Project.</title>
        <authorList>
            <person name="Zhang R.-G."/>
        </authorList>
    </citation>
    <scope>NUCLEOTIDE SEQUENCE [LARGE SCALE GENOMIC DNA]</scope>
    <source>
        <tissue evidence="15">Leaves</tissue>
    </source>
</reference>
<dbReference type="EMBL" id="JAFEMO010000014">
    <property type="protein sequence ID" value="KAH7548390.1"/>
    <property type="molecule type" value="Genomic_DNA"/>
</dbReference>
<evidence type="ECO:0000256" key="11">
    <source>
        <dbReference type="PROSITE-ProRule" id="PRU10141"/>
    </source>
</evidence>
<accession>A0ABQ8H4Y1</accession>
<evidence type="ECO:0000313" key="16">
    <source>
        <dbReference type="Proteomes" id="UP000827721"/>
    </source>
</evidence>
<gene>
    <name evidence="15" type="ORF">JRO89_XS14G0113300</name>
</gene>
<dbReference type="PROSITE" id="PS00107">
    <property type="entry name" value="PROTEIN_KINASE_ATP"/>
    <property type="match status" value="1"/>
</dbReference>
<sequence length="385" mass="43230">MVELDLSRNNLSGTIPIDLDRLSVLKNLNLSYNNLEGEMPFKGGFSNRSVISIVGNKNLCGGIAELRLPTCPVPESKKQNNHLGSKVIIIIITVALCLVMLMFVVAIYWKRKPRKASSKTSLGEEFFRVSYDELLKATDGFASNNLLGVGSFSSVYKGILHHNQKPIAVKVFNLDQLGASKSFIAECEALRNTRHQNIVKIFTACSSINFEGNDFKALIFEFMQNGSLENWLHPSEYTIRKLNLTQRLNIAIDIVFALEYLHHHCETPIVHCDLKPSNVLLDEDMIAHMALPDKVIDIADSQLLILEEELNDQTNRSRGKGKMRECLISLVRIGVACSTETPNERMGISEIVMELNAIKRVFFGKRRRRMQLQLGVQGTSQLNNA</sequence>
<keyword evidence="8 11" id="KW-0067">ATP-binding</keyword>
<evidence type="ECO:0000256" key="9">
    <source>
        <dbReference type="ARBA" id="ARBA00022989"/>
    </source>
</evidence>
<dbReference type="InterPro" id="IPR000719">
    <property type="entry name" value="Prot_kinase_dom"/>
</dbReference>
<keyword evidence="5" id="KW-0677">Repeat</keyword>
<evidence type="ECO:0000256" key="4">
    <source>
        <dbReference type="ARBA" id="ARBA00022692"/>
    </source>
</evidence>
<dbReference type="Pfam" id="PF00069">
    <property type="entry name" value="Pkinase"/>
    <property type="match status" value="1"/>
</dbReference>
<feature type="domain" description="Protein kinase" evidence="14">
    <location>
        <begin position="141"/>
        <end position="385"/>
    </location>
</feature>
<dbReference type="Proteomes" id="UP000827721">
    <property type="component" value="Unassembled WGS sequence"/>
</dbReference>
<dbReference type="PROSITE" id="PS00108">
    <property type="entry name" value="PROTEIN_KINASE_ST"/>
    <property type="match status" value="1"/>
</dbReference>
<dbReference type="SMART" id="SM00220">
    <property type="entry name" value="S_TKc"/>
    <property type="match status" value="1"/>
</dbReference>
<evidence type="ECO:0000256" key="10">
    <source>
        <dbReference type="ARBA" id="ARBA00023136"/>
    </source>
</evidence>
<dbReference type="PRINTS" id="PR00019">
    <property type="entry name" value="LEURICHRPT"/>
</dbReference>
<dbReference type="Gene3D" id="1.10.510.10">
    <property type="entry name" value="Transferase(Phosphotransferase) domain 1"/>
    <property type="match status" value="1"/>
</dbReference>
<comment type="similarity">
    <text evidence="12">Belongs to the protein kinase superfamily.</text>
</comment>
<evidence type="ECO:0000256" key="7">
    <source>
        <dbReference type="ARBA" id="ARBA00022777"/>
    </source>
</evidence>
<evidence type="ECO:0000256" key="5">
    <source>
        <dbReference type="ARBA" id="ARBA00022737"/>
    </source>
</evidence>
<comment type="caution">
    <text evidence="15">The sequence shown here is derived from an EMBL/GenBank/DDBJ whole genome shotgun (WGS) entry which is preliminary data.</text>
</comment>
<dbReference type="SUPFAM" id="SSF56112">
    <property type="entry name" value="Protein kinase-like (PK-like)"/>
    <property type="match status" value="1"/>
</dbReference>
<proteinExistence type="inferred from homology"/>
<keyword evidence="6 11" id="KW-0547">Nucleotide-binding</keyword>
<keyword evidence="7" id="KW-0418">Kinase</keyword>
<evidence type="ECO:0000256" key="2">
    <source>
        <dbReference type="ARBA" id="ARBA00022614"/>
    </source>
</evidence>
<comment type="subcellular location">
    <subcellularLocation>
        <location evidence="1">Membrane</location>
    </subcellularLocation>
</comment>
<keyword evidence="10 13" id="KW-0472">Membrane</keyword>
<dbReference type="InterPro" id="IPR011009">
    <property type="entry name" value="Kinase-like_dom_sf"/>
</dbReference>
<keyword evidence="2" id="KW-0433">Leucine-rich repeat</keyword>
<feature type="transmembrane region" description="Helical" evidence="13">
    <location>
        <begin position="87"/>
        <end position="109"/>
    </location>
</feature>
<dbReference type="InterPro" id="IPR001611">
    <property type="entry name" value="Leu-rich_rpt"/>
</dbReference>
<dbReference type="InterPro" id="IPR032675">
    <property type="entry name" value="LRR_dom_sf"/>
</dbReference>
<dbReference type="Gene3D" id="3.80.10.10">
    <property type="entry name" value="Ribonuclease Inhibitor"/>
    <property type="match status" value="1"/>
</dbReference>
<keyword evidence="12" id="KW-0723">Serine/threonine-protein kinase</keyword>